<comment type="caution">
    <text evidence="38">The sequence shown here is derived from an EMBL/GenBank/DDBJ whole genome shotgun (WGS) entry which is preliminary data.</text>
</comment>
<dbReference type="InterPro" id="IPR001925">
    <property type="entry name" value="Porin_Euk"/>
</dbReference>
<evidence type="ECO:0000256" key="30">
    <source>
        <dbReference type="ARBA" id="ARBA00036683"/>
    </source>
</evidence>
<evidence type="ECO:0000256" key="21">
    <source>
        <dbReference type="ARBA" id="ARBA00023136"/>
    </source>
</evidence>
<evidence type="ECO:0000256" key="32">
    <source>
        <dbReference type="ARBA" id="ARBA00044892"/>
    </source>
</evidence>
<evidence type="ECO:0000256" key="9">
    <source>
        <dbReference type="ARBA" id="ARBA00022553"/>
    </source>
</evidence>
<keyword evidence="21" id="KW-0472">Membrane</keyword>
<keyword evidence="16" id="KW-0007">Acetylation</keyword>
<evidence type="ECO:0000256" key="17">
    <source>
        <dbReference type="ARBA" id="ARBA00023027"/>
    </source>
</evidence>
<name>A0A811ZVU7_NYCPR</name>
<keyword evidence="17" id="KW-0520">NAD</keyword>
<accession>A0A811ZVU7</accession>
<keyword evidence="9" id="KW-0597">Phosphoprotein</keyword>
<evidence type="ECO:0000256" key="16">
    <source>
        <dbReference type="ARBA" id="ARBA00022990"/>
    </source>
</evidence>
<gene>
    <name evidence="38" type="ORF">NYPRO_LOCUS26122</name>
</gene>
<comment type="catalytic activity">
    <reaction evidence="29">
        <text>Ca(2+)(in) = Ca(2+)(out)</text>
        <dbReference type="Rhea" id="RHEA:29671"/>
        <dbReference type="ChEBI" id="CHEBI:29108"/>
    </reaction>
</comment>
<comment type="catalytic activity">
    <reaction evidence="23">
        <text>a 1,2-diacyl-sn-glycero-3-phospho-L-serine(in) = a 1,2-diacyl-sn-glycero-3-phospho-L-serine(out)</text>
        <dbReference type="Rhea" id="RHEA:38663"/>
        <dbReference type="ChEBI" id="CHEBI:57262"/>
    </reaction>
</comment>
<evidence type="ECO:0000256" key="33">
    <source>
        <dbReference type="ARBA" id="ARBA00044897"/>
    </source>
</evidence>
<comment type="catalytic activity">
    <reaction evidence="31">
        <text>acetylcholine(in) = acetylcholine(out)</text>
        <dbReference type="Rhea" id="RHEA:74663"/>
        <dbReference type="ChEBI" id="CHEBI:15355"/>
    </reaction>
</comment>
<evidence type="ECO:0000256" key="14">
    <source>
        <dbReference type="ARBA" id="ARBA00022840"/>
    </source>
</evidence>
<keyword evidence="19" id="KW-0626">Porin</keyword>
<comment type="catalytic activity">
    <reaction evidence="28">
        <text>dopamine(out) = dopamine(in)</text>
        <dbReference type="Rhea" id="RHEA:73863"/>
        <dbReference type="ChEBI" id="CHEBI:59905"/>
    </reaction>
</comment>
<dbReference type="GO" id="GO:0045121">
    <property type="term" value="C:membrane raft"/>
    <property type="evidence" value="ECO:0007669"/>
    <property type="project" value="UniProtKB-SubCell"/>
</dbReference>
<dbReference type="GO" id="GO:0046930">
    <property type="term" value="C:pore complex"/>
    <property type="evidence" value="ECO:0007669"/>
    <property type="project" value="UniProtKB-KW"/>
</dbReference>
<evidence type="ECO:0000256" key="1">
    <source>
        <dbReference type="ARBA" id="ARBA00004314"/>
    </source>
</evidence>
<comment type="catalytic activity">
    <reaction evidence="27">
        <text>Na(+)(in) = Na(+)(out)</text>
        <dbReference type="Rhea" id="RHEA:34963"/>
        <dbReference type="ChEBI" id="CHEBI:29101"/>
    </reaction>
</comment>
<evidence type="ECO:0000256" key="5">
    <source>
        <dbReference type="ARBA" id="ARBA00022448"/>
    </source>
</evidence>
<dbReference type="Pfam" id="PF01459">
    <property type="entry name" value="Porin_3"/>
    <property type="match status" value="1"/>
</dbReference>
<comment type="catalytic activity">
    <reaction evidence="30">
        <text>L-glutamate(out) = L-glutamate(in)</text>
        <dbReference type="Rhea" id="RHEA:66336"/>
        <dbReference type="ChEBI" id="CHEBI:29985"/>
    </reaction>
</comment>
<comment type="catalytic activity">
    <reaction evidence="25">
        <text>Mg(2+)(in) = Mg(2+)(out)</text>
        <dbReference type="Rhea" id="RHEA:29827"/>
        <dbReference type="ChEBI" id="CHEBI:18420"/>
    </reaction>
</comment>
<reference evidence="38" key="1">
    <citation type="submission" date="2020-12" db="EMBL/GenBank/DDBJ databases">
        <authorList>
            <consortium name="Molecular Ecology Group"/>
        </authorList>
    </citation>
    <scope>NUCLEOTIDE SEQUENCE</scope>
    <source>
        <strain evidence="38">TBG_1078</strain>
    </source>
</reference>
<evidence type="ECO:0000256" key="29">
    <source>
        <dbReference type="ARBA" id="ARBA00036634"/>
    </source>
</evidence>
<evidence type="ECO:0000256" key="11">
    <source>
        <dbReference type="ARBA" id="ARBA00022703"/>
    </source>
</evidence>
<dbReference type="Proteomes" id="UP000645828">
    <property type="component" value="Unassembled WGS sequence"/>
</dbReference>
<evidence type="ECO:0000256" key="4">
    <source>
        <dbReference type="ARBA" id="ARBA00007780"/>
    </source>
</evidence>
<dbReference type="InterPro" id="IPR023614">
    <property type="entry name" value="Porin_dom_sf"/>
</dbReference>
<evidence type="ECO:0000256" key="8">
    <source>
        <dbReference type="ARBA" id="ARBA00022499"/>
    </source>
</evidence>
<evidence type="ECO:0000256" key="20">
    <source>
        <dbReference type="ARBA" id="ARBA00023128"/>
    </source>
</evidence>
<keyword evidence="7" id="KW-1003">Cell membrane</keyword>
<dbReference type="InterPro" id="IPR027246">
    <property type="entry name" value="Porin_Euk/Tom40"/>
</dbReference>
<dbReference type="GO" id="GO:0005886">
    <property type="term" value="C:plasma membrane"/>
    <property type="evidence" value="ECO:0007669"/>
    <property type="project" value="UniProtKB-SubCell"/>
</dbReference>
<dbReference type="GO" id="GO:0005741">
    <property type="term" value="C:mitochondrial outer membrane"/>
    <property type="evidence" value="ECO:0007669"/>
    <property type="project" value="UniProtKB-SubCell"/>
</dbReference>
<dbReference type="GO" id="GO:0005524">
    <property type="term" value="F:ATP binding"/>
    <property type="evidence" value="ECO:0007669"/>
    <property type="project" value="UniProtKB-KW"/>
</dbReference>
<keyword evidence="18" id="KW-0406">Ion transport</keyword>
<evidence type="ECO:0000256" key="15">
    <source>
        <dbReference type="ARBA" id="ARBA00022843"/>
    </source>
</evidence>
<evidence type="ECO:0000256" key="25">
    <source>
        <dbReference type="ARBA" id="ARBA00034269"/>
    </source>
</evidence>
<comment type="catalytic activity">
    <reaction evidence="26">
        <text>K(+)(in) = K(+)(out)</text>
        <dbReference type="Rhea" id="RHEA:29463"/>
        <dbReference type="ChEBI" id="CHEBI:29103"/>
    </reaction>
</comment>
<evidence type="ECO:0000256" key="18">
    <source>
        <dbReference type="ARBA" id="ARBA00023065"/>
    </source>
</evidence>
<organism evidence="38 39">
    <name type="scientific">Nyctereutes procyonoides</name>
    <name type="common">Raccoon dog</name>
    <name type="synonym">Canis procyonoides</name>
    <dbReference type="NCBI Taxonomy" id="34880"/>
    <lineage>
        <taxon>Eukaryota</taxon>
        <taxon>Metazoa</taxon>
        <taxon>Chordata</taxon>
        <taxon>Craniata</taxon>
        <taxon>Vertebrata</taxon>
        <taxon>Euteleostomi</taxon>
        <taxon>Mammalia</taxon>
        <taxon>Eutheria</taxon>
        <taxon>Laurasiatheria</taxon>
        <taxon>Carnivora</taxon>
        <taxon>Caniformia</taxon>
        <taxon>Canidae</taxon>
        <taxon>Nyctereutes</taxon>
    </lineage>
</organism>
<keyword evidence="12" id="KW-0547">Nucleotide-binding</keyword>
<evidence type="ECO:0000256" key="26">
    <source>
        <dbReference type="ARBA" id="ARBA00034430"/>
    </source>
</evidence>
<comment type="catalytic activity">
    <reaction evidence="24">
        <text>a 1,2-diacyl-sn-glycero-3-phosphocholine(in) = a 1,2-diacyl-sn-glycero-3-phosphocholine(out)</text>
        <dbReference type="Rhea" id="RHEA:38571"/>
        <dbReference type="ChEBI" id="CHEBI:57643"/>
    </reaction>
</comment>
<evidence type="ECO:0000256" key="12">
    <source>
        <dbReference type="ARBA" id="ARBA00022741"/>
    </source>
</evidence>
<keyword evidence="20" id="KW-0496">Mitochondrion</keyword>
<keyword evidence="10" id="KW-0812">Transmembrane</keyword>
<evidence type="ECO:0000256" key="28">
    <source>
        <dbReference type="ARBA" id="ARBA00036483"/>
    </source>
</evidence>
<comment type="subunit">
    <text evidence="37">Homodimer and homotrimer; in response to cyclic AMP or calcium; oligomerization is required for scramblase activity. Component of the mitochondrial permeability transition pore complex (mPTPC), at least composed of SPG7, VDAC1 and PPIF. Interacts with SPG7, NIPSNAP2 and SLC25A30. Interacts with hexokinases including HK1. The HK1-VDAC1 complex interacts with ATF2. Interacts with BCL2L1. Interacts with BAK1. Interacts with RTL10/BOP (via BH3 domain). Interacts with amyloid-beta and APP; induces VDAC1 dephosphorylation. Interacts with TMEM41B. Interacts with BCAP31. Interacts with HSPA9; this interaction couples ITPR1 to VDAC1.</text>
</comment>
<evidence type="ECO:0000256" key="23">
    <source>
        <dbReference type="ARBA" id="ARBA00024479"/>
    </source>
</evidence>
<evidence type="ECO:0000256" key="34">
    <source>
        <dbReference type="ARBA" id="ARBA00044941"/>
    </source>
</evidence>
<sequence>MLILANLPGMSSPQVQPTLRPNTKVRVGLETKYRCTKHDLISAKKWNTNNTLACGLKLTFDSSSRQTWGGWGTRCINLDMDFYVAGPSVWDAQVPGQEGWLAGSWLASSQMNSEATKSGGTQNNFVVGYKTGELQLHTNTSGTSRTRFGIAAKCQMDPDACLPAEVNHSSLMGLGYIQTLKPNVRLTLSALLDGKKVNTGGHKLGLGLECKYN</sequence>
<dbReference type="Gene3D" id="2.40.160.10">
    <property type="entry name" value="Porin"/>
    <property type="match status" value="2"/>
</dbReference>
<dbReference type="GO" id="GO:0015288">
    <property type="term" value="F:porin activity"/>
    <property type="evidence" value="ECO:0007669"/>
    <property type="project" value="UniProtKB-KW"/>
</dbReference>
<keyword evidence="5" id="KW-0813">Transport</keyword>
<evidence type="ECO:0000313" key="39">
    <source>
        <dbReference type="Proteomes" id="UP000645828"/>
    </source>
</evidence>
<evidence type="ECO:0000313" key="38">
    <source>
        <dbReference type="EMBL" id="CAD7693330.1"/>
    </source>
</evidence>
<evidence type="ECO:0000256" key="35">
    <source>
        <dbReference type="ARBA" id="ARBA00044987"/>
    </source>
</evidence>
<evidence type="ECO:0000256" key="2">
    <source>
        <dbReference type="ARBA" id="ARBA00004374"/>
    </source>
</evidence>
<dbReference type="GO" id="GO:0008308">
    <property type="term" value="F:voltage-gated monoatomic anion channel activity"/>
    <property type="evidence" value="ECO:0007669"/>
    <property type="project" value="InterPro"/>
</dbReference>
<evidence type="ECO:0000256" key="10">
    <source>
        <dbReference type="ARBA" id="ARBA00022692"/>
    </source>
</evidence>
<comment type="catalytic activity">
    <reaction evidence="22">
        <text>chloride(in) = chloride(out)</text>
        <dbReference type="Rhea" id="RHEA:29823"/>
        <dbReference type="ChEBI" id="CHEBI:17996"/>
    </reaction>
</comment>
<dbReference type="AlphaFoldDB" id="A0A811ZVU7"/>
<evidence type="ECO:0000256" key="7">
    <source>
        <dbReference type="ARBA" id="ARBA00022475"/>
    </source>
</evidence>
<comment type="subcellular location">
    <subcellularLocation>
        <location evidence="3">Cell membrane</location>
        <topology evidence="3">Multi-pass membrane protein</topology>
    </subcellularLocation>
    <subcellularLocation>
        <location evidence="1">Membrane raft</location>
        <topology evidence="1">Multi-pass membrane protein</topology>
    </subcellularLocation>
    <subcellularLocation>
        <location evidence="2">Mitochondrion outer membrane</location>
        <topology evidence="2">Multi-pass membrane protein</topology>
    </subcellularLocation>
</comment>
<keyword evidence="11" id="KW-0053">Apoptosis</keyword>
<proteinExistence type="inferred from homology"/>
<dbReference type="PANTHER" id="PTHR11743:SF13">
    <property type="entry name" value="VOLTAGE-DEPENDENT ANION-SELECTIVE CHANNEL PROTEIN 1"/>
    <property type="match status" value="1"/>
</dbReference>
<keyword evidence="8" id="KW-1017">Isopeptide bond</keyword>
<keyword evidence="6" id="KW-1134">Transmembrane beta strand</keyword>
<comment type="function">
    <text evidence="34">Catalyzes the scrambling of phospholipids across the outer mitochondrial membrane; the mechanism is unrelated to channel activity and is capable of translocating both anionic and zwitterionic phospholipids.</text>
</comment>
<evidence type="ECO:0000256" key="24">
    <source>
        <dbReference type="ARBA" id="ARBA00024631"/>
    </source>
</evidence>
<keyword evidence="39" id="KW-1185">Reference proteome</keyword>
<dbReference type="EMBL" id="CAJHUB010000780">
    <property type="protein sequence ID" value="CAD7693330.1"/>
    <property type="molecule type" value="Genomic_DNA"/>
</dbReference>
<protein>
    <recommendedName>
        <fullName evidence="35">Non-selective voltage-gated ion channel VDAC1</fullName>
    </recommendedName>
    <alternativeName>
        <fullName evidence="36">Voltage-dependent anion-selective channel protein 1</fullName>
    </alternativeName>
</protein>
<keyword evidence="13" id="KW-1000">Mitochondrion outer membrane</keyword>
<dbReference type="PANTHER" id="PTHR11743">
    <property type="entry name" value="VOLTAGE-DEPENDENT ANION-SELECTIVE CHANNEL"/>
    <property type="match status" value="1"/>
</dbReference>
<evidence type="ECO:0000256" key="19">
    <source>
        <dbReference type="ARBA" id="ARBA00023114"/>
    </source>
</evidence>
<comment type="catalytic activity">
    <reaction evidence="32">
        <text>Fe(III)-[cytochrome c](out) = Fe(III)-[cytochrome c](in)</text>
        <dbReference type="Rhea" id="RHEA:79311"/>
        <dbReference type="Rhea" id="RHEA-COMP:14399"/>
        <dbReference type="ChEBI" id="CHEBI:29034"/>
    </reaction>
</comment>
<evidence type="ECO:0000256" key="37">
    <source>
        <dbReference type="ARBA" id="ARBA00046417"/>
    </source>
</evidence>
<evidence type="ECO:0000256" key="3">
    <source>
        <dbReference type="ARBA" id="ARBA00004651"/>
    </source>
</evidence>
<comment type="similarity">
    <text evidence="4">Belongs to the eukaryotic mitochondrial porin family.</text>
</comment>
<dbReference type="GO" id="GO:0006915">
    <property type="term" value="P:apoptotic process"/>
    <property type="evidence" value="ECO:0007669"/>
    <property type="project" value="UniProtKB-KW"/>
</dbReference>
<evidence type="ECO:0000256" key="36">
    <source>
        <dbReference type="ARBA" id="ARBA00045025"/>
    </source>
</evidence>
<evidence type="ECO:0000256" key="27">
    <source>
        <dbReference type="ARBA" id="ARBA00036239"/>
    </source>
</evidence>
<keyword evidence="15" id="KW-0832">Ubl conjugation</keyword>
<evidence type="ECO:0000256" key="6">
    <source>
        <dbReference type="ARBA" id="ARBA00022452"/>
    </source>
</evidence>
<evidence type="ECO:0000256" key="31">
    <source>
        <dbReference type="ARBA" id="ARBA00036778"/>
    </source>
</evidence>
<keyword evidence="14" id="KW-0067">ATP-binding</keyword>
<comment type="catalytic activity">
    <reaction evidence="33">
        <text>ATP(in) = ATP(out)</text>
        <dbReference type="Rhea" id="RHEA:75687"/>
        <dbReference type="ChEBI" id="CHEBI:30616"/>
    </reaction>
</comment>
<evidence type="ECO:0000256" key="22">
    <source>
        <dbReference type="ARBA" id="ARBA00024167"/>
    </source>
</evidence>
<evidence type="ECO:0000256" key="13">
    <source>
        <dbReference type="ARBA" id="ARBA00022787"/>
    </source>
</evidence>